<keyword evidence="7" id="KW-0998">Cell outer membrane</keyword>
<name>A0ABQ1J444_9PROT</name>
<comment type="caution">
    <text evidence="10">The sequence shown here is derived from an EMBL/GenBank/DDBJ whole genome shotgun (WGS) entry which is preliminary data.</text>
</comment>
<evidence type="ECO:0000256" key="7">
    <source>
        <dbReference type="ARBA" id="ARBA00023237"/>
    </source>
</evidence>
<evidence type="ECO:0000256" key="3">
    <source>
        <dbReference type="ARBA" id="ARBA00022448"/>
    </source>
</evidence>
<evidence type="ECO:0000313" key="11">
    <source>
        <dbReference type="Proteomes" id="UP000628854"/>
    </source>
</evidence>
<evidence type="ECO:0000256" key="6">
    <source>
        <dbReference type="ARBA" id="ARBA00023136"/>
    </source>
</evidence>
<dbReference type="Pfam" id="PF02321">
    <property type="entry name" value="OEP"/>
    <property type="match status" value="2"/>
</dbReference>
<evidence type="ECO:0000256" key="5">
    <source>
        <dbReference type="ARBA" id="ARBA00022692"/>
    </source>
</evidence>
<keyword evidence="4" id="KW-1134">Transmembrane beta strand</keyword>
<evidence type="ECO:0000256" key="2">
    <source>
        <dbReference type="ARBA" id="ARBA00007613"/>
    </source>
</evidence>
<evidence type="ECO:0000313" key="10">
    <source>
        <dbReference type="EMBL" id="GGB58232.1"/>
    </source>
</evidence>
<keyword evidence="3" id="KW-0813">Transport</keyword>
<keyword evidence="5" id="KW-0812">Transmembrane</keyword>
<evidence type="ECO:0000256" key="1">
    <source>
        <dbReference type="ARBA" id="ARBA00004442"/>
    </source>
</evidence>
<feature type="signal peptide" evidence="9">
    <location>
        <begin position="1"/>
        <end position="21"/>
    </location>
</feature>
<sequence length="429" mass="45952">MRLTYLLASASSLLLAGVPQASGENLQDALSAAYLNNPDIRAQRMAADIAEEQIDQARSRGRPKVNLFGSYVYQSLDSGAPFAFNNGDRPVASAQLEARFPIYAGGRLGAVVRQAEAGAFAAEAELDSATQTLLLETITAYVDIIRDRAVIDIRNSSIDLLEGQLTASQDRFDVGDITRTDVALSEARLEGGRAQLAAAEAQLEGSLAYYAFLTGLDAGDLAPVPPAPPMPETFDEALAIALHSNPAIEGARFAERAAKESIEVAKGAFRPEVSAIAQAGIQEYHSDGYNDTSFTAGAQASIPLFTGGLNSSRLREARLQRSQAQSQIALNERFVRAQIARAWYGLEAAQRAVAASERQVEAAEIAYEGAQEELKVGFRTTLDVLDQEQQLLEARLAVVSAERDRYVAAHQLLAAMGELSPEVLGIGIR</sequence>
<keyword evidence="8" id="KW-0175">Coiled coil</keyword>
<feature type="chain" id="PRO_5047320675" evidence="9">
    <location>
        <begin position="22"/>
        <end position="429"/>
    </location>
</feature>
<dbReference type="EMBL" id="BMKF01000001">
    <property type="protein sequence ID" value="GGB58232.1"/>
    <property type="molecule type" value="Genomic_DNA"/>
</dbReference>
<feature type="coiled-coil region" evidence="8">
    <location>
        <begin position="346"/>
        <end position="373"/>
    </location>
</feature>
<comment type="subcellular location">
    <subcellularLocation>
        <location evidence="1">Cell outer membrane</location>
    </subcellularLocation>
</comment>
<keyword evidence="9" id="KW-0732">Signal</keyword>
<accession>A0ABQ1J444</accession>
<dbReference type="Gene3D" id="1.20.1600.10">
    <property type="entry name" value="Outer membrane efflux proteins (OEP)"/>
    <property type="match status" value="1"/>
</dbReference>
<organism evidence="10 11">
    <name type="scientific">Henriciella pelagia</name>
    <dbReference type="NCBI Taxonomy" id="1977912"/>
    <lineage>
        <taxon>Bacteria</taxon>
        <taxon>Pseudomonadati</taxon>
        <taxon>Pseudomonadota</taxon>
        <taxon>Alphaproteobacteria</taxon>
        <taxon>Hyphomonadales</taxon>
        <taxon>Hyphomonadaceae</taxon>
        <taxon>Henriciella</taxon>
    </lineage>
</organism>
<evidence type="ECO:0000256" key="8">
    <source>
        <dbReference type="SAM" id="Coils"/>
    </source>
</evidence>
<gene>
    <name evidence="10" type="primary">rsaFb</name>
    <name evidence="10" type="ORF">GCM10011503_03300</name>
</gene>
<dbReference type="InterPro" id="IPR003423">
    <property type="entry name" value="OMP_efflux"/>
</dbReference>
<reference evidence="11" key="1">
    <citation type="journal article" date="2019" name="Int. J. Syst. Evol. Microbiol.">
        <title>The Global Catalogue of Microorganisms (GCM) 10K type strain sequencing project: providing services to taxonomists for standard genome sequencing and annotation.</title>
        <authorList>
            <consortium name="The Broad Institute Genomics Platform"/>
            <consortium name="The Broad Institute Genome Sequencing Center for Infectious Disease"/>
            <person name="Wu L."/>
            <person name="Ma J."/>
        </authorList>
    </citation>
    <scope>NUCLEOTIDE SEQUENCE [LARGE SCALE GENOMIC DNA]</scope>
    <source>
        <strain evidence="11">CGMCC 1.15928</strain>
    </source>
</reference>
<dbReference type="PANTHER" id="PTHR30026:SF22">
    <property type="entry name" value="OUTER MEMBRANE EFFLUX PROTEIN"/>
    <property type="match status" value="1"/>
</dbReference>
<protein>
    <submittedName>
        <fullName evidence="10">Membrane protein</fullName>
    </submittedName>
</protein>
<dbReference type="InterPro" id="IPR051906">
    <property type="entry name" value="TolC-like"/>
</dbReference>
<evidence type="ECO:0000256" key="4">
    <source>
        <dbReference type="ARBA" id="ARBA00022452"/>
    </source>
</evidence>
<keyword evidence="11" id="KW-1185">Reference proteome</keyword>
<proteinExistence type="inferred from homology"/>
<evidence type="ECO:0000256" key="9">
    <source>
        <dbReference type="SAM" id="SignalP"/>
    </source>
</evidence>
<dbReference type="SUPFAM" id="SSF56954">
    <property type="entry name" value="Outer membrane efflux proteins (OEP)"/>
    <property type="match status" value="1"/>
</dbReference>
<dbReference type="PANTHER" id="PTHR30026">
    <property type="entry name" value="OUTER MEMBRANE PROTEIN TOLC"/>
    <property type="match status" value="1"/>
</dbReference>
<keyword evidence="6" id="KW-0472">Membrane</keyword>
<comment type="similarity">
    <text evidence="2">Belongs to the outer membrane factor (OMF) (TC 1.B.17) family.</text>
</comment>
<dbReference type="Proteomes" id="UP000628854">
    <property type="component" value="Unassembled WGS sequence"/>
</dbReference>
<dbReference type="RefSeq" id="WP_084393896.1">
    <property type="nucleotide sequence ID" value="NZ_BMKF01000001.1"/>
</dbReference>
<dbReference type="InterPro" id="IPR010130">
    <property type="entry name" value="T1SS_OMP_TolC"/>
</dbReference>
<dbReference type="NCBIfam" id="TIGR01844">
    <property type="entry name" value="type_I_sec_TolC"/>
    <property type="match status" value="1"/>
</dbReference>